<dbReference type="GO" id="GO:0005789">
    <property type="term" value="C:endoplasmic reticulum membrane"/>
    <property type="evidence" value="ECO:0007669"/>
    <property type="project" value="UniProtKB-SubCell"/>
</dbReference>
<keyword evidence="7" id="KW-0256">Endoplasmic reticulum</keyword>
<dbReference type="AlphaFoldDB" id="A0A8X6WW56"/>
<dbReference type="InterPro" id="IPR002402">
    <property type="entry name" value="Cyt_P450_E_grp-II"/>
</dbReference>
<dbReference type="SUPFAM" id="SSF48264">
    <property type="entry name" value="Cytochrome P450"/>
    <property type="match status" value="1"/>
</dbReference>
<dbReference type="EMBL" id="BMAV01003089">
    <property type="protein sequence ID" value="GFY42463.1"/>
    <property type="molecule type" value="Genomic_DNA"/>
</dbReference>
<dbReference type="PRINTS" id="PR01689">
    <property type="entry name" value="EP450IICYP3A"/>
</dbReference>
<protein>
    <recommendedName>
        <fullName evidence="15">Cytochrome P450</fullName>
    </recommendedName>
</protein>
<keyword evidence="6" id="KW-0479">Metal-binding</keyword>
<sequence>MVLLSVVKWYLARNDDYWTKKGIHSTTRENFFAFLFKLYSQDMGKLLKNITKEHGRVAGSFQGSSPSVMVAEPDLLRDILVKDFHIFPYRNTMKTGDEIADKMVSTVIGEDWKRIRTIITPAFTSKRMRLISSIMNECSKHSLKFVKNTQTREPVDIKSMFGAFTMDVIASSAFGTKVDSHNDPQNEFVRRAREAFLRFTPLYVVFSIMIPRWVLELIPESINPFKLDKDNFFRDVTMSVIKQRKETGRRYNDFLQLLMDATDEAAQTESQETVEDETDRFGSITFNETSPSAKYKKLSNNELLAQCILFFMVGYETTGVVLTFVTYCLATNPEWQEKLIKEVDEAFEKYGEMSYDAVREMKVLDAVLSETLRMHPPAASTGRTAVEDYELGNTGITFLKIQKHLIQKGSWKANLFRHFRVKPHSTTKIPLEYKKGAILLTVTELPLLVEKRTEVK</sequence>
<keyword evidence="10" id="KW-0408">Iron</keyword>
<dbReference type="GO" id="GO:0016712">
    <property type="term" value="F:oxidoreductase activity, acting on paired donors, with incorporation or reduction of molecular oxygen, reduced flavin or flavoprotein as one donor, and incorporation of one atom of oxygen"/>
    <property type="evidence" value="ECO:0007669"/>
    <property type="project" value="InterPro"/>
</dbReference>
<accession>A0A8X6WW56</accession>
<evidence type="ECO:0000256" key="3">
    <source>
        <dbReference type="ARBA" id="ARBA00004586"/>
    </source>
</evidence>
<dbReference type="Pfam" id="PF00067">
    <property type="entry name" value="p450"/>
    <property type="match status" value="1"/>
</dbReference>
<dbReference type="GO" id="GO:0008395">
    <property type="term" value="F:steroid hydroxylase activity"/>
    <property type="evidence" value="ECO:0007669"/>
    <property type="project" value="TreeGrafter"/>
</dbReference>
<comment type="similarity">
    <text evidence="4">Belongs to the cytochrome P450 family.</text>
</comment>
<dbReference type="Gene3D" id="1.10.630.10">
    <property type="entry name" value="Cytochrome P450"/>
    <property type="match status" value="1"/>
</dbReference>
<keyword evidence="8" id="KW-0492">Microsome</keyword>
<evidence type="ECO:0000256" key="4">
    <source>
        <dbReference type="ARBA" id="ARBA00010617"/>
    </source>
</evidence>
<evidence type="ECO:0008006" key="15">
    <source>
        <dbReference type="Google" id="ProtNLM"/>
    </source>
</evidence>
<dbReference type="InterPro" id="IPR008072">
    <property type="entry name" value="Cyt_P450_E_CYP3A"/>
</dbReference>
<keyword evidence="9" id="KW-0560">Oxidoreductase</keyword>
<keyword evidence="11" id="KW-0503">Monooxygenase</keyword>
<keyword evidence="12" id="KW-0472">Membrane</keyword>
<evidence type="ECO:0000256" key="7">
    <source>
        <dbReference type="ARBA" id="ARBA00022824"/>
    </source>
</evidence>
<comment type="cofactor">
    <cofactor evidence="1">
        <name>heme</name>
        <dbReference type="ChEBI" id="CHEBI:30413"/>
    </cofactor>
</comment>
<gene>
    <name evidence="13" type="primary">Cyp3a2</name>
    <name evidence="13" type="ORF">TNIN_33571</name>
</gene>
<evidence type="ECO:0000256" key="5">
    <source>
        <dbReference type="ARBA" id="ARBA00022617"/>
    </source>
</evidence>
<keyword evidence="5" id="KW-0349">Heme</keyword>
<evidence type="ECO:0000256" key="12">
    <source>
        <dbReference type="ARBA" id="ARBA00023136"/>
    </source>
</evidence>
<evidence type="ECO:0000256" key="6">
    <source>
        <dbReference type="ARBA" id="ARBA00022723"/>
    </source>
</evidence>
<keyword evidence="14" id="KW-1185">Reference proteome</keyword>
<name>A0A8X6WW56_9ARAC</name>
<comment type="caution">
    <text evidence="13">The sequence shown here is derived from an EMBL/GenBank/DDBJ whole genome shotgun (WGS) entry which is preliminary data.</text>
</comment>
<evidence type="ECO:0000256" key="2">
    <source>
        <dbReference type="ARBA" id="ARBA00004524"/>
    </source>
</evidence>
<evidence type="ECO:0000256" key="10">
    <source>
        <dbReference type="ARBA" id="ARBA00023004"/>
    </source>
</evidence>
<dbReference type="OrthoDB" id="6428965at2759"/>
<dbReference type="InterPro" id="IPR001128">
    <property type="entry name" value="Cyt_P450"/>
</dbReference>
<evidence type="ECO:0000256" key="8">
    <source>
        <dbReference type="ARBA" id="ARBA00022848"/>
    </source>
</evidence>
<evidence type="ECO:0000256" key="1">
    <source>
        <dbReference type="ARBA" id="ARBA00001971"/>
    </source>
</evidence>
<dbReference type="PANTHER" id="PTHR24302">
    <property type="entry name" value="CYTOCHROME P450 FAMILY 3"/>
    <property type="match status" value="1"/>
</dbReference>
<evidence type="ECO:0000313" key="13">
    <source>
        <dbReference type="EMBL" id="GFY42463.1"/>
    </source>
</evidence>
<evidence type="ECO:0000256" key="9">
    <source>
        <dbReference type="ARBA" id="ARBA00023002"/>
    </source>
</evidence>
<dbReference type="GO" id="GO:0020037">
    <property type="term" value="F:heme binding"/>
    <property type="evidence" value="ECO:0007669"/>
    <property type="project" value="InterPro"/>
</dbReference>
<dbReference type="Proteomes" id="UP000886998">
    <property type="component" value="Unassembled WGS sequence"/>
</dbReference>
<dbReference type="InterPro" id="IPR036396">
    <property type="entry name" value="Cyt_P450_sf"/>
</dbReference>
<organism evidence="13 14">
    <name type="scientific">Trichonephila inaurata madagascariensis</name>
    <dbReference type="NCBI Taxonomy" id="2747483"/>
    <lineage>
        <taxon>Eukaryota</taxon>
        <taxon>Metazoa</taxon>
        <taxon>Ecdysozoa</taxon>
        <taxon>Arthropoda</taxon>
        <taxon>Chelicerata</taxon>
        <taxon>Arachnida</taxon>
        <taxon>Araneae</taxon>
        <taxon>Araneomorphae</taxon>
        <taxon>Entelegynae</taxon>
        <taxon>Araneoidea</taxon>
        <taxon>Nephilidae</taxon>
        <taxon>Trichonephila</taxon>
        <taxon>Trichonephila inaurata</taxon>
    </lineage>
</organism>
<evidence type="ECO:0000256" key="11">
    <source>
        <dbReference type="ARBA" id="ARBA00023033"/>
    </source>
</evidence>
<evidence type="ECO:0000313" key="14">
    <source>
        <dbReference type="Proteomes" id="UP000886998"/>
    </source>
</evidence>
<comment type="subcellular location">
    <subcellularLocation>
        <location evidence="3">Endoplasmic reticulum membrane</location>
    </subcellularLocation>
    <subcellularLocation>
        <location evidence="2">Microsome membrane</location>
    </subcellularLocation>
</comment>
<dbReference type="PRINTS" id="PR00464">
    <property type="entry name" value="EP450II"/>
</dbReference>
<dbReference type="GO" id="GO:0005506">
    <property type="term" value="F:iron ion binding"/>
    <property type="evidence" value="ECO:0007669"/>
    <property type="project" value="InterPro"/>
</dbReference>
<reference evidence="13" key="1">
    <citation type="submission" date="2020-08" db="EMBL/GenBank/DDBJ databases">
        <title>Multicomponent nature underlies the extraordinary mechanical properties of spider dragline silk.</title>
        <authorList>
            <person name="Kono N."/>
            <person name="Nakamura H."/>
            <person name="Mori M."/>
            <person name="Yoshida Y."/>
            <person name="Ohtoshi R."/>
            <person name="Malay A.D."/>
            <person name="Moran D.A.P."/>
            <person name="Tomita M."/>
            <person name="Numata K."/>
            <person name="Arakawa K."/>
        </authorList>
    </citation>
    <scope>NUCLEOTIDE SEQUENCE</scope>
</reference>
<dbReference type="InterPro" id="IPR050705">
    <property type="entry name" value="Cytochrome_P450_3A"/>
</dbReference>
<proteinExistence type="inferred from homology"/>
<dbReference type="PANTHER" id="PTHR24302:SF15">
    <property type="entry name" value="FATTY-ACID PEROXYGENASE"/>
    <property type="match status" value="1"/>
</dbReference>